<keyword evidence="4" id="KW-1185">Reference proteome</keyword>
<gene>
    <name evidence="3" type="ORF">WJX75_008730</name>
</gene>
<evidence type="ECO:0000313" key="4">
    <source>
        <dbReference type="Proteomes" id="UP001491310"/>
    </source>
</evidence>
<comment type="caution">
    <text evidence="3">The sequence shown here is derived from an EMBL/GenBank/DDBJ whole genome shotgun (WGS) entry which is preliminary data.</text>
</comment>
<reference evidence="3 4" key="1">
    <citation type="journal article" date="2024" name="Nat. Commun.">
        <title>Phylogenomics reveals the evolutionary origins of lichenization in chlorophyte algae.</title>
        <authorList>
            <person name="Puginier C."/>
            <person name="Libourel C."/>
            <person name="Otte J."/>
            <person name="Skaloud P."/>
            <person name="Haon M."/>
            <person name="Grisel S."/>
            <person name="Petersen M."/>
            <person name="Berrin J.G."/>
            <person name="Delaux P.M."/>
            <person name="Dal Grande F."/>
            <person name="Keller J."/>
        </authorList>
    </citation>
    <scope>NUCLEOTIDE SEQUENCE [LARGE SCALE GENOMIC DNA]</scope>
    <source>
        <strain evidence="3 4">SAG 216-7</strain>
    </source>
</reference>
<evidence type="ECO:0000313" key="3">
    <source>
        <dbReference type="EMBL" id="KAK9916111.1"/>
    </source>
</evidence>
<keyword evidence="1" id="KW-0175">Coiled coil</keyword>
<dbReference type="EMBL" id="JALJOT010000004">
    <property type="protein sequence ID" value="KAK9916111.1"/>
    <property type="molecule type" value="Genomic_DNA"/>
</dbReference>
<feature type="region of interest" description="Disordered" evidence="2">
    <location>
        <begin position="80"/>
        <end position="103"/>
    </location>
</feature>
<feature type="region of interest" description="Disordered" evidence="2">
    <location>
        <begin position="1"/>
        <end position="22"/>
    </location>
</feature>
<evidence type="ECO:0000256" key="2">
    <source>
        <dbReference type="SAM" id="MobiDB-lite"/>
    </source>
</evidence>
<proteinExistence type="predicted"/>
<evidence type="ECO:0000256" key="1">
    <source>
        <dbReference type="SAM" id="Coils"/>
    </source>
</evidence>
<sequence length="103" mass="11540">MSQRQDTTGSNYGMPAADNVPPASVQLEEFALAEMRESLKRLLQENEHLKTEVEDVRRLNNWAAELLDPTPEPEPIVALDPLIAPPSPTPAQRRSGLKRVRQD</sequence>
<protein>
    <submittedName>
        <fullName evidence="3">Uncharacterized protein</fullName>
    </submittedName>
</protein>
<organism evidence="3 4">
    <name type="scientific">Coccomyxa subellipsoidea</name>
    <dbReference type="NCBI Taxonomy" id="248742"/>
    <lineage>
        <taxon>Eukaryota</taxon>
        <taxon>Viridiplantae</taxon>
        <taxon>Chlorophyta</taxon>
        <taxon>core chlorophytes</taxon>
        <taxon>Trebouxiophyceae</taxon>
        <taxon>Trebouxiophyceae incertae sedis</taxon>
        <taxon>Coccomyxaceae</taxon>
        <taxon>Coccomyxa</taxon>
    </lineage>
</organism>
<name>A0ABR2YWQ0_9CHLO</name>
<dbReference type="Proteomes" id="UP001491310">
    <property type="component" value="Unassembled WGS sequence"/>
</dbReference>
<feature type="compositionally biased region" description="Polar residues" evidence="2">
    <location>
        <begin position="1"/>
        <end position="11"/>
    </location>
</feature>
<accession>A0ABR2YWQ0</accession>
<feature type="coiled-coil region" evidence="1">
    <location>
        <begin position="25"/>
        <end position="59"/>
    </location>
</feature>